<comment type="caution">
    <text evidence="3">The sequence shown here is derived from an EMBL/GenBank/DDBJ whole genome shotgun (WGS) entry which is preliminary data.</text>
</comment>
<sequence length="215" mass="23453">MVKTTSIRGAIVTLDEQFSESFYQWYAQTGLSTAPLIALEFSGHGVPWLVFSLGTFLFKEDLSDAQRSTVAHLFVGLVTDLILIAVVKLIVRRKRPVHDSGKQLGSVEVIDKFSFPSGHCTRLMFVASFALGSYLKLRVGTPMTCVALTILANLVAVSRIALGRHYIGDVIAGTVLGVLNSALVFAIWQPIEKVDWVRSTILGKLAELPGLLKHA</sequence>
<dbReference type="SMART" id="SM00014">
    <property type="entry name" value="acidPPc"/>
    <property type="match status" value="1"/>
</dbReference>
<dbReference type="SUPFAM" id="SSF48317">
    <property type="entry name" value="Acid phosphatase/Vanadium-dependent haloperoxidase"/>
    <property type="match status" value="1"/>
</dbReference>
<dbReference type="PANTHER" id="PTHR14969">
    <property type="entry name" value="SPHINGOSINE-1-PHOSPHATE PHOSPHOHYDROLASE"/>
    <property type="match status" value="1"/>
</dbReference>
<evidence type="ECO:0000256" key="1">
    <source>
        <dbReference type="SAM" id="Phobius"/>
    </source>
</evidence>
<dbReference type="InterPro" id="IPR036938">
    <property type="entry name" value="PAP2/HPO_sf"/>
</dbReference>
<feature type="transmembrane region" description="Helical" evidence="1">
    <location>
        <begin position="139"/>
        <end position="160"/>
    </location>
</feature>
<keyword evidence="1" id="KW-1133">Transmembrane helix</keyword>
<dbReference type="PANTHER" id="PTHR14969:SF13">
    <property type="entry name" value="AT30094P"/>
    <property type="match status" value="1"/>
</dbReference>
<dbReference type="GO" id="GO:0042392">
    <property type="term" value="F:sphingosine-1-phosphate phosphatase activity"/>
    <property type="evidence" value="ECO:0007669"/>
    <property type="project" value="TreeGrafter"/>
</dbReference>
<accession>A0A5J4YQJ6</accession>
<organism evidence="3 4">
    <name type="scientific">Porphyridium purpureum</name>
    <name type="common">Red alga</name>
    <name type="synonym">Porphyridium cruentum</name>
    <dbReference type="NCBI Taxonomy" id="35688"/>
    <lineage>
        <taxon>Eukaryota</taxon>
        <taxon>Rhodophyta</taxon>
        <taxon>Bangiophyceae</taxon>
        <taxon>Porphyridiales</taxon>
        <taxon>Porphyridiaceae</taxon>
        <taxon>Porphyridium</taxon>
    </lineage>
</organism>
<dbReference type="EMBL" id="VRMN01000006">
    <property type="protein sequence ID" value="KAA8493791.1"/>
    <property type="molecule type" value="Genomic_DNA"/>
</dbReference>
<feature type="transmembrane region" description="Helical" evidence="1">
    <location>
        <begin position="166"/>
        <end position="188"/>
    </location>
</feature>
<keyword evidence="1" id="KW-0472">Membrane</keyword>
<dbReference type="Proteomes" id="UP000324585">
    <property type="component" value="Unassembled WGS sequence"/>
</dbReference>
<evidence type="ECO:0000259" key="2">
    <source>
        <dbReference type="SMART" id="SM00014"/>
    </source>
</evidence>
<dbReference type="Pfam" id="PF01569">
    <property type="entry name" value="PAP2"/>
    <property type="match status" value="1"/>
</dbReference>
<dbReference type="AlphaFoldDB" id="A0A5J4YQJ6"/>
<proteinExistence type="predicted"/>
<dbReference type="OMA" id="LKINCKF"/>
<evidence type="ECO:0000313" key="4">
    <source>
        <dbReference type="Proteomes" id="UP000324585"/>
    </source>
</evidence>
<feature type="domain" description="Phosphatidic acid phosphatase type 2/haloperoxidase" evidence="2">
    <location>
        <begin position="69"/>
        <end position="185"/>
    </location>
</feature>
<dbReference type="InterPro" id="IPR000326">
    <property type="entry name" value="PAP2/HPO"/>
</dbReference>
<keyword evidence="1" id="KW-0812">Transmembrane</keyword>
<name>A0A5J4YQJ6_PORPP</name>
<feature type="transmembrane region" description="Helical" evidence="1">
    <location>
        <begin position="36"/>
        <end position="58"/>
    </location>
</feature>
<dbReference type="OrthoDB" id="10266771at2759"/>
<keyword evidence="4" id="KW-1185">Reference proteome</keyword>
<feature type="transmembrane region" description="Helical" evidence="1">
    <location>
        <begin position="70"/>
        <end position="91"/>
    </location>
</feature>
<evidence type="ECO:0000313" key="3">
    <source>
        <dbReference type="EMBL" id="KAA8493791.1"/>
    </source>
</evidence>
<dbReference type="Gene3D" id="1.20.144.10">
    <property type="entry name" value="Phosphatidic acid phosphatase type 2/haloperoxidase"/>
    <property type="match status" value="1"/>
</dbReference>
<protein>
    <submittedName>
        <fullName evidence="3">Phospholipid phosphatase 6</fullName>
    </submittedName>
</protein>
<gene>
    <name evidence="3" type="ORF">FVE85_4928</name>
</gene>
<reference evidence="4" key="1">
    <citation type="journal article" date="2019" name="Nat. Commun.">
        <title>Expansion of phycobilisome linker gene families in mesophilic red algae.</title>
        <authorList>
            <person name="Lee J."/>
            <person name="Kim D."/>
            <person name="Bhattacharya D."/>
            <person name="Yoon H.S."/>
        </authorList>
    </citation>
    <scope>NUCLEOTIDE SEQUENCE [LARGE SCALE GENOMIC DNA]</scope>
    <source>
        <strain evidence="4">CCMP 1328</strain>
    </source>
</reference>